<protein>
    <recommendedName>
        <fullName evidence="3">DUF3450 domain-containing protein</fullName>
    </recommendedName>
</protein>
<evidence type="ECO:0000313" key="2">
    <source>
        <dbReference type="EMBL" id="VYT00137.1"/>
    </source>
</evidence>
<accession>A0A6N2T404</accession>
<dbReference type="AlphaFoldDB" id="A0A6N2T404"/>
<feature type="chain" id="PRO_5026940293" description="DUF3450 domain-containing protein" evidence="1">
    <location>
        <begin position="21"/>
        <end position="252"/>
    </location>
</feature>
<reference evidence="2" key="1">
    <citation type="submission" date="2019-11" db="EMBL/GenBank/DDBJ databases">
        <authorList>
            <person name="Feng L."/>
        </authorList>
    </citation>
    <scope>NUCLEOTIDE SEQUENCE</scope>
    <source>
        <strain evidence="2">AMuciniphilaLFYP55</strain>
    </source>
</reference>
<evidence type="ECO:0000256" key="1">
    <source>
        <dbReference type="SAM" id="SignalP"/>
    </source>
</evidence>
<feature type="signal peptide" evidence="1">
    <location>
        <begin position="1"/>
        <end position="20"/>
    </location>
</feature>
<name>A0A6N2T404_9BACT</name>
<keyword evidence="1" id="KW-0732">Signal</keyword>
<gene>
    <name evidence="2" type="ORF">AMLFYP55_02432</name>
</gene>
<evidence type="ECO:0008006" key="3">
    <source>
        <dbReference type="Google" id="ProtNLM"/>
    </source>
</evidence>
<proteinExistence type="predicted"/>
<organism evidence="2">
    <name type="scientific">Akkermansia muciniphila</name>
    <dbReference type="NCBI Taxonomy" id="239935"/>
    <lineage>
        <taxon>Bacteria</taxon>
        <taxon>Pseudomonadati</taxon>
        <taxon>Verrucomicrobiota</taxon>
        <taxon>Verrucomicrobiia</taxon>
        <taxon>Verrucomicrobiales</taxon>
        <taxon>Akkermansiaceae</taxon>
        <taxon>Akkermansia</taxon>
    </lineage>
</organism>
<dbReference type="EMBL" id="CACRSS010000004">
    <property type="protein sequence ID" value="VYT00137.1"/>
    <property type="molecule type" value="Genomic_DNA"/>
</dbReference>
<sequence length="252" mass="28451">MNKLCCIILCGIISWATVSAQSLPPDARKLKEQYENILSSINQKYEASKLKAYRDSMNKYAAKNDFASAAELQKVVEYLENRLSAKELVGRDELSRMEKVSPKVGVQMKEIQEDVASKRMKERKKTDKAYLDALLKIQKKYANLGKINEALAIQKELSAVRVIASFIGRWKTVKGDTAANEILYLNDDCSVFLGKDGKEVTWLGHKSFRVSPQAEKTIELLNDKGNHSGSLKMLSNFEIQSPSGWKLRKMNP</sequence>